<dbReference type="InterPro" id="IPR023397">
    <property type="entry name" value="SAM-dep_MeTrfase_MraW_recog"/>
</dbReference>
<accession>A0A2M7W162</accession>
<dbReference type="PIRSF" id="PIRSF004486">
    <property type="entry name" value="MraW"/>
    <property type="match status" value="1"/>
</dbReference>
<comment type="similarity">
    <text evidence="1 6">Belongs to the methyltransferase superfamily. RsmH family.</text>
</comment>
<dbReference type="GO" id="GO:0070475">
    <property type="term" value="P:rRNA base methylation"/>
    <property type="evidence" value="ECO:0007669"/>
    <property type="project" value="UniProtKB-UniRule"/>
</dbReference>
<protein>
    <recommendedName>
        <fullName evidence="6">Ribosomal RNA small subunit methyltransferase H</fullName>
        <ecNumber evidence="6">2.1.1.199</ecNumber>
    </recommendedName>
    <alternativeName>
        <fullName evidence="6">16S rRNA m(4)C1402 methyltransferase</fullName>
    </alternativeName>
    <alternativeName>
        <fullName evidence="6">rRNA (cytosine-N(4)-)-methyltransferase RsmH</fullName>
    </alternativeName>
</protein>
<dbReference type="EMBL" id="PFQB01000101">
    <property type="protein sequence ID" value="PJA12878.1"/>
    <property type="molecule type" value="Genomic_DNA"/>
</dbReference>
<evidence type="ECO:0000313" key="7">
    <source>
        <dbReference type="EMBL" id="PJA12878.1"/>
    </source>
</evidence>
<dbReference type="AlphaFoldDB" id="A0A2M7W162"/>
<dbReference type="Proteomes" id="UP000228952">
    <property type="component" value="Unassembled WGS sequence"/>
</dbReference>
<dbReference type="PANTHER" id="PTHR11265:SF0">
    <property type="entry name" value="12S RRNA N4-METHYLCYTIDINE METHYLTRANSFERASE"/>
    <property type="match status" value="1"/>
</dbReference>
<feature type="binding site" evidence="6">
    <location>
        <position position="100"/>
    </location>
    <ligand>
        <name>S-adenosyl-L-methionine</name>
        <dbReference type="ChEBI" id="CHEBI:59789"/>
    </ligand>
</feature>
<dbReference type="GO" id="GO:0005737">
    <property type="term" value="C:cytoplasm"/>
    <property type="evidence" value="ECO:0007669"/>
    <property type="project" value="UniProtKB-SubCell"/>
</dbReference>
<comment type="function">
    <text evidence="6">Specifically methylates the N4 position of cytidine in position 1402 (C1402) of 16S rRNA.</text>
</comment>
<proteinExistence type="inferred from homology"/>
<evidence type="ECO:0000256" key="6">
    <source>
        <dbReference type="HAMAP-Rule" id="MF_01007"/>
    </source>
</evidence>
<evidence type="ECO:0000256" key="2">
    <source>
        <dbReference type="ARBA" id="ARBA00022552"/>
    </source>
</evidence>
<organism evidence="7 8">
    <name type="scientific">Candidatus Dojkabacteria bacterium CG_4_10_14_0_2_um_filter_Dojkabacteria_WS6_41_15</name>
    <dbReference type="NCBI Taxonomy" id="2014249"/>
    <lineage>
        <taxon>Bacteria</taxon>
        <taxon>Candidatus Dojkabacteria</taxon>
    </lineage>
</organism>
<dbReference type="NCBIfam" id="TIGR00006">
    <property type="entry name" value="16S rRNA (cytosine(1402)-N(4))-methyltransferase RsmH"/>
    <property type="match status" value="1"/>
</dbReference>
<comment type="catalytic activity">
    <reaction evidence="6">
        <text>cytidine(1402) in 16S rRNA + S-adenosyl-L-methionine = N(4)-methylcytidine(1402) in 16S rRNA + S-adenosyl-L-homocysteine + H(+)</text>
        <dbReference type="Rhea" id="RHEA:42928"/>
        <dbReference type="Rhea" id="RHEA-COMP:10286"/>
        <dbReference type="Rhea" id="RHEA-COMP:10287"/>
        <dbReference type="ChEBI" id="CHEBI:15378"/>
        <dbReference type="ChEBI" id="CHEBI:57856"/>
        <dbReference type="ChEBI" id="CHEBI:59789"/>
        <dbReference type="ChEBI" id="CHEBI:74506"/>
        <dbReference type="ChEBI" id="CHEBI:82748"/>
        <dbReference type="EC" id="2.1.1.199"/>
    </reaction>
</comment>
<feature type="binding site" evidence="6">
    <location>
        <position position="133"/>
    </location>
    <ligand>
        <name>S-adenosyl-L-methionine</name>
        <dbReference type="ChEBI" id="CHEBI:59789"/>
    </ligand>
</feature>
<evidence type="ECO:0000256" key="4">
    <source>
        <dbReference type="ARBA" id="ARBA00022679"/>
    </source>
</evidence>
<comment type="caution">
    <text evidence="7">The sequence shown here is derived from an EMBL/GenBank/DDBJ whole genome shotgun (WGS) entry which is preliminary data.</text>
</comment>
<keyword evidence="5 6" id="KW-0949">S-adenosyl-L-methionine</keyword>
<dbReference type="EC" id="2.1.1.199" evidence="6"/>
<keyword evidence="4 6" id="KW-0808">Transferase</keyword>
<gene>
    <name evidence="7" type="primary">mraW</name>
    <name evidence="6" type="synonym">rsmH</name>
    <name evidence="7" type="ORF">COX64_04100</name>
</gene>
<feature type="binding site" evidence="6">
    <location>
        <begin position="41"/>
        <end position="43"/>
    </location>
    <ligand>
        <name>S-adenosyl-L-methionine</name>
        <dbReference type="ChEBI" id="CHEBI:59789"/>
    </ligand>
</feature>
<name>A0A2M7W162_9BACT</name>
<reference evidence="8" key="1">
    <citation type="submission" date="2017-09" db="EMBL/GenBank/DDBJ databases">
        <title>Depth-based differentiation of microbial function through sediment-hosted aquifers and enrichment of novel symbionts in the deep terrestrial subsurface.</title>
        <authorList>
            <person name="Probst A.J."/>
            <person name="Ladd B."/>
            <person name="Jarett J.K."/>
            <person name="Geller-Mcgrath D.E."/>
            <person name="Sieber C.M.K."/>
            <person name="Emerson J.B."/>
            <person name="Anantharaman K."/>
            <person name="Thomas B.C."/>
            <person name="Malmstrom R."/>
            <person name="Stieglmeier M."/>
            <person name="Klingl A."/>
            <person name="Woyke T."/>
            <person name="Ryan C.M."/>
            <person name="Banfield J.F."/>
        </authorList>
    </citation>
    <scope>NUCLEOTIDE SEQUENCE [LARGE SCALE GENOMIC DNA]</scope>
</reference>
<dbReference type="Gene3D" id="3.40.50.150">
    <property type="entry name" value="Vaccinia Virus protein VP39"/>
    <property type="match status" value="1"/>
</dbReference>
<dbReference type="InterPro" id="IPR002903">
    <property type="entry name" value="RsmH"/>
</dbReference>
<feature type="binding site" evidence="6">
    <location>
        <position position="126"/>
    </location>
    <ligand>
        <name>S-adenosyl-L-methionine</name>
        <dbReference type="ChEBI" id="CHEBI:59789"/>
    </ligand>
</feature>
<dbReference type="Gene3D" id="1.10.150.170">
    <property type="entry name" value="Putative methyltransferase TM0872, insert domain"/>
    <property type="match status" value="1"/>
</dbReference>
<keyword evidence="6" id="KW-0963">Cytoplasm</keyword>
<evidence type="ECO:0000256" key="3">
    <source>
        <dbReference type="ARBA" id="ARBA00022603"/>
    </source>
</evidence>
<dbReference type="HAMAP" id="MF_01007">
    <property type="entry name" value="16SrRNA_methyltr_H"/>
    <property type="match status" value="1"/>
</dbReference>
<evidence type="ECO:0000313" key="8">
    <source>
        <dbReference type="Proteomes" id="UP000228952"/>
    </source>
</evidence>
<dbReference type="SUPFAM" id="SSF81799">
    <property type="entry name" value="Putative methyltransferase TM0872, insert domain"/>
    <property type="match status" value="1"/>
</dbReference>
<feature type="binding site" evidence="6">
    <location>
        <position position="64"/>
    </location>
    <ligand>
        <name>S-adenosyl-L-methionine</name>
        <dbReference type="ChEBI" id="CHEBI:59789"/>
    </ligand>
</feature>
<dbReference type="Pfam" id="PF01795">
    <property type="entry name" value="Methyltransf_5"/>
    <property type="match status" value="1"/>
</dbReference>
<keyword evidence="3 6" id="KW-0489">Methyltransferase</keyword>
<dbReference type="SUPFAM" id="SSF53335">
    <property type="entry name" value="S-adenosyl-L-methionine-dependent methyltransferases"/>
    <property type="match status" value="1"/>
</dbReference>
<evidence type="ECO:0000256" key="5">
    <source>
        <dbReference type="ARBA" id="ARBA00022691"/>
    </source>
</evidence>
<sequence length="323" mass="36073">MENTASPKKLYHRPVLLQETLEELAVVPKEGWIVDGTFGDGGHSSAIFEHRINAYKANRLLSIDWDLSGYEALKTHEQPLPTLLASATKDSTWVLVNDNFAHLKTMLRDVSNKTGYGDKIAALFLDLGISSRQLVQKQRGFSFTGSGKADMRMNPEMYAIAAYDLLNLLPYTKLTQLFRNTVGMPGPLGAKLTREIIAARYEKQFGHTDDIERLTNIAYNVVPIRANSRGRIHPATLLFLALRIAVNTELQNLQEILPIALEKLVQGGVMLVMTYHSGEEDIVTQFTTANAMKAEVIAPSPREIRGNPRARSAKLYVIKRAKR</sequence>
<keyword evidence="2 6" id="KW-0698">rRNA processing</keyword>
<comment type="subcellular location">
    <subcellularLocation>
        <location evidence="6">Cytoplasm</location>
    </subcellularLocation>
</comment>
<evidence type="ECO:0000256" key="1">
    <source>
        <dbReference type="ARBA" id="ARBA00010396"/>
    </source>
</evidence>
<dbReference type="PANTHER" id="PTHR11265">
    <property type="entry name" value="S-ADENOSYL-METHYLTRANSFERASE MRAW"/>
    <property type="match status" value="1"/>
</dbReference>
<dbReference type="GO" id="GO:0071424">
    <property type="term" value="F:rRNA (cytosine-N4-)-methyltransferase activity"/>
    <property type="evidence" value="ECO:0007669"/>
    <property type="project" value="UniProtKB-UniRule"/>
</dbReference>
<dbReference type="InterPro" id="IPR029063">
    <property type="entry name" value="SAM-dependent_MTases_sf"/>
</dbReference>